<dbReference type="Pfam" id="PF05282">
    <property type="entry name" value="AAR2"/>
    <property type="match status" value="1"/>
</dbReference>
<dbReference type="InterPro" id="IPR038514">
    <property type="entry name" value="AAR2_C_sf"/>
</dbReference>
<comment type="similarity">
    <text evidence="1">Belongs to the AAR2 family.</text>
</comment>
<protein>
    <recommendedName>
        <fullName evidence="6">Protein AAR2 homolog</fullName>
    </recommendedName>
</protein>
<evidence type="ECO:0000259" key="3">
    <source>
        <dbReference type="Pfam" id="PF20981"/>
    </source>
</evidence>
<dbReference type="FunFam" id="1.25.40.550:FF:000002">
    <property type="entry name" value="AAR2 protein family"/>
    <property type="match status" value="1"/>
</dbReference>
<sequence>MDPETALELVKRGATLLLLDVPQYTLVALDTQVFTVGPAFMGIKMIPPGPHFVYYSSSTGDGKDFSPITGFFIDVGPSEVIIRQWDQQQEQLVKVLEEEEERFRQGVKSLEFDRHLGPYNLSQYGEWKCLSNYLNKEIIERIEPIGGEITVTCESEMVKTNAKTAVEKALDEQLRNSKFSTSTSVDKSKMKGCYYTSIPRVVKRRGIEAERLSSLNLDKSELLESILTNDYGGSEDTLLGELQFAYIAFLMGQSLEAFLQWKALVCLLLGCTEAPFHSRSNLFTKFIKVIYYQLKYGLQKDKTETTGAGIGLSTLLDESWFSADSFLYQLCRDFFQLVQNASVVDGDLLEWTRKLQELLENNLGWEFQQNNSADGICFDEDDEVSLDPYFFALSLLLTSSYQPFFFSTLQ</sequence>
<dbReference type="InterPro" id="IPR033648">
    <property type="entry name" value="AAR2_C"/>
</dbReference>
<evidence type="ECO:0000313" key="5">
    <source>
        <dbReference type="Proteomes" id="UP001159364"/>
    </source>
</evidence>
<name>A0AAV8T3C5_9ROSI</name>
<dbReference type="Gene3D" id="2.60.34.20">
    <property type="match status" value="1"/>
</dbReference>
<dbReference type="EMBL" id="JAIWQS010000006">
    <property type="protein sequence ID" value="KAJ8761262.1"/>
    <property type="molecule type" value="Genomic_DNA"/>
</dbReference>
<dbReference type="Pfam" id="PF20981">
    <property type="entry name" value="AAR2_1st"/>
    <property type="match status" value="1"/>
</dbReference>
<dbReference type="Gene3D" id="1.25.40.550">
    <property type="entry name" value="Aar2, C-terminal domain-like"/>
    <property type="match status" value="1"/>
</dbReference>
<evidence type="ECO:0008006" key="6">
    <source>
        <dbReference type="Google" id="ProtNLM"/>
    </source>
</evidence>
<organism evidence="4 5">
    <name type="scientific">Erythroxylum novogranatense</name>
    <dbReference type="NCBI Taxonomy" id="1862640"/>
    <lineage>
        <taxon>Eukaryota</taxon>
        <taxon>Viridiplantae</taxon>
        <taxon>Streptophyta</taxon>
        <taxon>Embryophyta</taxon>
        <taxon>Tracheophyta</taxon>
        <taxon>Spermatophyta</taxon>
        <taxon>Magnoliopsida</taxon>
        <taxon>eudicotyledons</taxon>
        <taxon>Gunneridae</taxon>
        <taxon>Pentapetalae</taxon>
        <taxon>rosids</taxon>
        <taxon>fabids</taxon>
        <taxon>Malpighiales</taxon>
        <taxon>Erythroxylaceae</taxon>
        <taxon>Erythroxylum</taxon>
    </lineage>
</organism>
<feature type="domain" description="AAR2 C-terminal" evidence="2">
    <location>
        <begin position="195"/>
        <end position="368"/>
    </location>
</feature>
<dbReference type="CDD" id="cd13778">
    <property type="entry name" value="Aar2_C"/>
    <property type="match status" value="1"/>
</dbReference>
<dbReference type="CDD" id="cd13777">
    <property type="entry name" value="Aar2_N"/>
    <property type="match status" value="1"/>
</dbReference>
<dbReference type="Proteomes" id="UP001159364">
    <property type="component" value="Linkage Group LG06"/>
</dbReference>
<accession>A0AAV8T3C5</accession>
<keyword evidence="5" id="KW-1185">Reference proteome</keyword>
<comment type="caution">
    <text evidence="4">The sequence shown here is derived from an EMBL/GenBank/DDBJ whole genome shotgun (WGS) entry which is preliminary data.</text>
</comment>
<gene>
    <name evidence="4" type="ORF">K2173_001318</name>
</gene>
<proteinExistence type="inferred from homology"/>
<feature type="domain" description="AAR2 N-terminal" evidence="3">
    <location>
        <begin position="13"/>
        <end position="144"/>
    </location>
</feature>
<dbReference type="PANTHER" id="PTHR12689:SF4">
    <property type="entry name" value="PROTEIN AAR2 HOMOLOG"/>
    <property type="match status" value="1"/>
</dbReference>
<dbReference type="GO" id="GO:0000244">
    <property type="term" value="P:spliceosomal tri-snRNP complex assembly"/>
    <property type="evidence" value="ECO:0007669"/>
    <property type="project" value="TreeGrafter"/>
</dbReference>
<dbReference type="FunFam" id="2.60.34.20:FF:000001">
    <property type="entry name" value="protein AAR2 homolog"/>
    <property type="match status" value="1"/>
</dbReference>
<evidence type="ECO:0000313" key="4">
    <source>
        <dbReference type="EMBL" id="KAJ8761262.1"/>
    </source>
</evidence>
<evidence type="ECO:0000256" key="1">
    <source>
        <dbReference type="ARBA" id="ARBA00006281"/>
    </source>
</evidence>
<evidence type="ECO:0000259" key="2">
    <source>
        <dbReference type="Pfam" id="PF05282"/>
    </source>
</evidence>
<dbReference type="InterPro" id="IPR007946">
    <property type="entry name" value="AAR2"/>
</dbReference>
<dbReference type="InterPro" id="IPR033647">
    <property type="entry name" value="Aar2_N"/>
</dbReference>
<dbReference type="InterPro" id="IPR038516">
    <property type="entry name" value="AAR2_N_sf"/>
</dbReference>
<dbReference type="AlphaFoldDB" id="A0AAV8T3C5"/>
<reference evidence="4 5" key="1">
    <citation type="submission" date="2021-09" db="EMBL/GenBank/DDBJ databases">
        <title>Genomic insights and catalytic innovation underlie evolution of tropane alkaloids biosynthesis.</title>
        <authorList>
            <person name="Wang Y.-J."/>
            <person name="Tian T."/>
            <person name="Huang J.-P."/>
            <person name="Huang S.-X."/>
        </authorList>
    </citation>
    <scope>NUCLEOTIDE SEQUENCE [LARGE SCALE GENOMIC DNA]</scope>
    <source>
        <strain evidence="4">KIB-2018</strain>
        <tissue evidence="4">Leaf</tissue>
    </source>
</reference>
<dbReference type="PANTHER" id="PTHR12689">
    <property type="entry name" value="A1 CISTRON SPLICING FACTOR AAR2-RELATED"/>
    <property type="match status" value="1"/>
</dbReference>